<dbReference type="EMBL" id="CP038441">
    <property type="protein sequence ID" value="QJT20685.1"/>
    <property type="molecule type" value="Genomic_DNA"/>
</dbReference>
<dbReference type="InterPro" id="IPR006121">
    <property type="entry name" value="HMA_dom"/>
</dbReference>
<comment type="catalytic activity">
    <reaction evidence="13">
        <text>Zn(2+)(in) + ATP + H2O = Zn(2+)(out) + ADP + phosphate + H(+)</text>
        <dbReference type="Rhea" id="RHEA:20621"/>
        <dbReference type="ChEBI" id="CHEBI:15377"/>
        <dbReference type="ChEBI" id="CHEBI:15378"/>
        <dbReference type="ChEBI" id="CHEBI:29105"/>
        <dbReference type="ChEBI" id="CHEBI:30616"/>
        <dbReference type="ChEBI" id="CHEBI:43474"/>
        <dbReference type="ChEBI" id="CHEBI:456216"/>
        <dbReference type="EC" id="7.2.2.12"/>
    </reaction>
</comment>
<dbReference type="SFLD" id="SFLDG00002">
    <property type="entry name" value="C1.7:_P-type_atpase_like"/>
    <property type="match status" value="1"/>
</dbReference>
<dbReference type="PROSITE" id="PS01229">
    <property type="entry name" value="COF_2"/>
    <property type="match status" value="1"/>
</dbReference>
<evidence type="ECO:0000256" key="10">
    <source>
        <dbReference type="ARBA" id="ARBA00022989"/>
    </source>
</evidence>
<evidence type="ECO:0000259" key="16">
    <source>
        <dbReference type="PROSITE" id="PS50846"/>
    </source>
</evidence>
<dbReference type="SFLD" id="SFLDS00003">
    <property type="entry name" value="Haloacid_Dehalogenase"/>
    <property type="match status" value="1"/>
</dbReference>
<evidence type="ECO:0000256" key="5">
    <source>
        <dbReference type="ARBA" id="ARBA00022692"/>
    </source>
</evidence>
<dbReference type="SUPFAM" id="SSF56784">
    <property type="entry name" value="HAD-like"/>
    <property type="match status" value="1"/>
</dbReference>
<dbReference type="Pfam" id="PF00122">
    <property type="entry name" value="E1-E2_ATPase"/>
    <property type="match status" value="1"/>
</dbReference>
<feature type="region of interest" description="Disordered" evidence="15">
    <location>
        <begin position="1"/>
        <end position="22"/>
    </location>
</feature>
<dbReference type="InterPro" id="IPR023299">
    <property type="entry name" value="ATPase_P-typ_cyto_dom_N"/>
</dbReference>
<feature type="transmembrane region" description="Helical" evidence="14">
    <location>
        <begin position="283"/>
        <end position="308"/>
    </location>
</feature>
<evidence type="ECO:0000256" key="9">
    <source>
        <dbReference type="ARBA" id="ARBA00022967"/>
    </source>
</evidence>
<dbReference type="Gene3D" id="3.40.1110.10">
    <property type="entry name" value="Calcium-transporting ATPase, cytoplasmic domain N"/>
    <property type="match status" value="1"/>
</dbReference>
<feature type="transmembrane region" description="Helical" evidence="14">
    <location>
        <begin position="787"/>
        <end position="807"/>
    </location>
</feature>
<dbReference type="InterPro" id="IPR018303">
    <property type="entry name" value="ATPase_P-typ_P_site"/>
</dbReference>
<dbReference type="Gene3D" id="1.20.1110.10">
    <property type="entry name" value="Calcium-transporting ATPase, transmembrane domain"/>
    <property type="match status" value="1"/>
</dbReference>
<dbReference type="PROSITE" id="PS50846">
    <property type="entry name" value="HMA_2"/>
    <property type="match status" value="1"/>
</dbReference>
<gene>
    <name evidence="17" type="ORF">E4184_03820</name>
</gene>
<proteinExistence type="inferred from homology"/>
<evidence type="ECO:0000256" key="6">
    <source>
        <dbReference type="ARBA" id="ARBA00022723"/>
    </source>
</evidence>
<dbReference type="InterPro" id="IPR027256">
    <property type="entry name" value="P-typ_ATPase_IB"/>
</dbReference>
<evidence type="ECO:0000256" key="15">
    <source>
        <dbReference type="SAM" id="MobiDB-lite"/>
    </source>
</evidence>
<evidence type="ECO:0000313" key="17">
    <source>
        <dbReference type="EMBL" id="QJT20685.1"/>
    </source>
</evidence>
<dbReference type="InterPro" id="IPR023214">
    <property type="entry name" value="HAD_sf"/>
</dbReference>
<keyword evidence="8 14" id="KW-0067">ATP-binding</keyword>
<evidence type="ECO:0000256" key="2">
    <source>
        <dbReference type="ARBA" id="ARBA00006024"/>
    </source>
</evidence>
<dbReference type="GO" id="GO:0005886">
    <property type="term" value="C:plasma membrane"/>
    <property type="evidence" value="ECO:0007669"/>
    <property type="project" value="UniProtKB-SubCell"/>
</dbReference>
<dbReference type="GO" id="GO:0046872">
    <property type="term" value="F:metal ion binding"/>
    <property type="evidence" value="ECO:0007669"/>
    <property type="project" value="UniProtKB-KW"/>
</dbReference>
<dbReference type="InterPro" id="IPR036163">
    <property type="entry name" value="HMA_dom_sf"/>
</dbReference>
<evidence type="ECO:0000256" key="12">
    <source>
        <dbReference type="ARBA" id="ARBA00039097"/>
    </source>
</evidence>
<evidence type="ECO:0000256" key="8">
    <source>
        <dbReference type="ARBA" id="ARBA00022840"/>
    </source>
</evidence>
<keyword evidence="4" id="KW-0597">Phosphoprotein</keyword>
<dbReference type="InterPro" id="IPR051014">
    <property type="entry name" value="Cation_Transport_ATPase_IB"/>
</dbReference>
<dbReference type="GO" id="GO:0016887">
    <property type="term" value="F:ATP hydrolysis activity"/>
    <property type="evidence" value="ECO:0007669"/>
    <property type="project" value="InterPro"/>
</dbReference>
<dbReference type="CDD" id="cd00371">
    <property type="entry name" value="HMA"/>
    <property type="match status" value="1"/>
</dbReference>
<evidence type="ECO:0000256" key="11">
    <source>
        <dbReference type="ARBA" id="ARBA00023136"/>
    </source>
</evidence>
<keyword evidence="9" id="KW-1278">Translocase</keyword>
<dbReference type="PRINTS" id="PR00119">
    <property type="entry name" value="CATATPASE"/>
</dbReference>
<dbReference type="Gene3D" id="3.30.70.100">
    <property type="match status" value="1"/>
</dbReference>
<dbReference type="GO" id="GO:0005524">
    <property type="term" value="F:ATP binding"/>
    <property type="evidence" value="ECO:0007669"/>
    <property type="project" value="UniProtKB-UniRule"/>
</dbReference>
<name>A0A6M4Y8A7_AERME</name>
<feature type="transmembrane region" description="Helical" evidence="14">
    <location>
        <begin position="482"/>
        <end position="506"/>
    </location>
</feature>
<evidence type="ECO:0000256" key="13">
    <source>
        <dbReference type="ARBA" id="ARBA00047308"/>
    </source>
</evidence>
<dbReference type="CDD" id="cd07546">
    <property type="entry name" value="P-type_ATPase_Pb_Zn_Cd2-like"/>
    <property type="match status" value="1"/>
</dbReference>
<dbReference type="NCBIfam" id="TIGR01525">
    <property type="entry name" value="ATPase-IB_hvy"/>
    <property type="match status" value="1"/>
</dbReference>
<dbReference type="PANTHER" id="PTHR48085">
    <property type="entry name" value="CADMIUM/ZINC-TRANSPORTING ATPASE HMA2-RELATED"/>
    <property type="match status" value="1"/>
</dbReference>
<keyword evidence="7 14" id="KW-0547">Nucleotide-binding</keyword>
<dbReference type="GO" id="GO:0016463">
    <property type="term" value="F:P-type zinc transporter activity"/>
    <property type="evidence" value="ECO:0007669"/>
    <property type="project" value="UniProtKB-EC"/>
</dbReference>
<dbReference type="InterPro" id="IPR023298">
    <property type="entry name" value="ATPase_P-typ_TM_dom_sf"/>
</dbReference>
<dbReference type="InterPro" id="IPR059000">
    <property type="entry name" value="ATPase_P-type_domA"/>
</dbReference>
<dbReference type="EC" id="7.2.2.12" evidence="12"/>
<evidence type="ECO:0000256" key="14">
    <source>
        <dbReference type="RuleBase" id="RU362081"/>
    </source>
</evidence>
<dbReference type="SFLD" id="SFLDF00027">
    <property type="entry name" value="p-type_atpase"/>
    <property type="match status" value="1"/>
</dbReference>
<dbReference type="PANTHER" id="PTHR48085:SF5">
    <property type="entry name" value="CADMIUM_ZINC-TRANSPORTING ATPASE HMA4-RELATED"/>
    <property type="match status" value="1"/>
</dbReference>
<dbReference type="Proteomes" id="UP000501427">
    <property type="component" value="Chromosome"/>
</dbReference>
<accession>A0A6M4Y8A7</accession>
<dbReference type="NCBIfam" id="NF008262">
    <property type="entry name" value="PRK11033.1"/>
    <property type="match status" value="1"/>
</dbReference>
<dbReference type="InterPro" id="IPR017969">
    <property type="entry name" value="Heavy-metal-associated_CS"/>
</dbReference>
<evidence type="ECO:0000256" key="3">
    <source>
        <dbReference type="ARBA" id="ARBA00022475"/>
    </source>
</evidence>
<dbReference type="SUPFAM" id="SSF81653">
    <property type="entry name" value="Calcium ATPase, transduction domain A"/>
    <property type="match status" value="1"/>
</dbReference>
<feature type="region of interest" description="Disordered" evidence="15">
    <location>
        <begin position="80"/>
        <end position="138"/>
    </location>
</feature>
<keyword evidence="6 14" id="KW-0479">Metal-binding</keyword>
<dbReference type="PRINTS" id="PR00120">
    <property type="entry name" value="HATPASE"/>
</dbReference>
<dbReference type="Gene3D" id="2.70.150.10">
    <property type="entry name" value="Calcium-transporting ATPase, cytoplasmic transduction domain A"/>
    <property type="match status" value="1"/>
</dbReference>
<keyword evidence="3 14" id="KW-1003">Cell membrane</keyword>
<keyword evidence="10 14" id="KW-1133">Transmembrane helix</keyword>
<feature type="compositionally biased region" description="Basic and acidic residues" evidence="15">
    <location>
        <begin position="107"/>
        <end position="121"/>
    </location>
</feature>
<dbReference type="NCBIfam" id="TIGR01512">
    <property type="entry name" value="ATPase-IB2_Cd"/>
    <property type="match status" value="1"/>
</dbReference>
<dbReference type="InterPro" id="IPR044492">
    <property type="entry name" value="P_typ_ATPase_HD_dom"/>
</dbReference>
<organism evidence="17 18">
    <name type="scientific">Aeromonas media</name>
    <dbReference type="NCBI Taxonomy" id="651"/>
    <lineage>
        <taxon>Bacteria</taxon>
        <taxon>Pseudomonadati</taxon>
        <taxon>Pseudomonadota</taxon>
        <taxon>Gammaproteobacteria</taxon>
        <taxon>Aeromonadales</taxon>
        <taxon>Aeromonadaceae</taxon>
        <taxon>Aeromonas</taxon>
    </lineage>
</organism>
<keyword evidence="11 14" id="KW-0472">Membrane</keyword>
<dbReference type="SUPFAM" id="SSF81665">
    <property type="entry name" value="Calcium ATPase, transmembrane domain M"/>
    <property type="match status" value="1"/>
</dbReference>
<feature type="transmembrane region" description="Helical" evidence="14">
    <location>
        <begin position="455"/>
        <end position="476"/>
    </location>
</feature>
<dbReference type="Gene3D" id="3.40.50.1000">
    <property type="entry name" value="HAD superfamily/HAD-like"/>
    <property type="match status" value="1"/>
</dbReference>
<dbReference type="Pfam" id="PF00702">
    <property type="entry name" value="Hydrolase"/>
    <property type="match status" value="1"/>
</dbReference>
<evidence type="ECO:0000313" key="18">
    <source>
        <dbReference type="Proteomes" id="UP000501427"/>
    </source>
</evidence>
<evidence type="ECO:0000256" key="1">
    <source>
        <dbReference type="ARBA" id="ARBA00004651"/>
    </source>
</evidence>
<keyword evidence="5 14" id="KW-0812">Transmembrane</keyword>
<dbReference type="PROSITE" id="PS00154">
    <property type="entry name" value="ATPASE_E1_E2"/>
    <property type="match status" value="1"/>
</dbReference>
<comment type="similarity">
    <text evidence="2 14">Belongs to the cation transport ATPase (P-type) (TC 3.A.3) family. Type IB subfamily.</text>
</comment>
<sequence>MDLTPRFTLGSDIRDPAGAGSTQEGLIMSKSCCSHSHAAPIKAVSKAAAPQAEHSHDSHCCDNAAPVSCCAGTASHTHQEQEVNESPGDEEPPRGSCQSQGCCDSQPAHDHSDHAGHDHQSVADSPEPLASPTQNSRRHSWQVLGMDCPSCARKIETAVGRVAGVQQARVLFATEKLVVDLAPDLSPDPVTAAVLAAGFRLKGEASAKAADDKHRSPLLTLLGNLFGKYGQPLSLATLMLVAALLPAQFGQPLFTLATLWGLWPVARKAWALTRSGSPFAIETLMTVAALGALFLGETAEAAMVLLLFMLGEHLEAYAAGRARAGVTALMALVPDKALRIRTTAEGEIREEVAADALRPGDIIEIAPGARLPADARLIDALGAFDESALTGESIPVERRQGDKVPAGSLAADRVLRLEVVSEPGNNAIDRILHLIEEAESQRAPIERFIDRFSRWYTPAMMLVALLVMLVPPLAFGQGWDEWIYRALALLLIGCPCALVISTPAAVTSALAAATRQGALIKGGAALERLAHIDTVAFDKTGTLTLGKPQLTELTSLDGRPEAELLALAAAIEQGSHHPLARAVVAAASEQGLTLDNARDLRALPGMGVEGRIDGALWQLLAPSRVPALGEALEAQVAALEHQGKTVILLCRMGEAPSALLALRDQIRPDAAAALRELKALGLGSMMLTGDNPRAAEAIAGELDMEWRASLLPQDKVEEIARLAKTRKVAMIGDGINDAPAMKRASIGIAMGGGTDVALETADAALTHNQLGGLAAMIRLSRAALANIHQNIALALGLKAIFLVTSLLGITGLWIAVLADTGATALVTANALRLLRKR</sequence>
<protein>
    <recommendedName>
        <fullName evidence="12">P-type Zn(2+) transporter</fullName>
        <ecNumber evidence="12">7.2.2.12</ecNumber>
    </recommendedName>
</protein>
<dbReference type="InterPro" id="IPR001757">
    <property type="entry name" value="P_typ_ATPase"/>
</dbReference>
<dbReference type="SUPFAM" id="SSF55008">
    <property type="entry name" value="HMA, heavy metal-associated domain"/>
    <property type="match status" value="1"/>
</dbReference>
<evidence type="ECO:0000256" key="7">
    <source>
        <dbReference type="ARBA" id="ARBA00022741"/>
    </source>
</evidence>
<dbReference type="GO" id="GO:0015086">
    <property type="term" value="F:cadmium ion transmembrane transporter activity"/>
    <property type="evidence" value="ECO:0007669"/>
    <property type="project" value="TreeGrafter"/>
</dbReference>
<dbReference type="Pfam" id="PF00403">
    <property type="entry name" value="HMA"/>
    <property type="match status" value="1"/>
</dbReference>
<dbReference type="PROSITE" id="PS01047">
    <property type="entry name" value="HMA_1"/>
    <property type="match status" value="1"/>
</dbReference>
<dbReference type="InterPro" id="IPR008250">
    <property type="entry name" value="ATPase_P-typ_transduc_dom_A_sf"/>
</dbReference>
<dbReference type="InterPro" id="IPR036412">
    <property type="entry name" value="HAD-like_sf"/>
</dbReference>
<reference evidence="17 18" key="1">
    <citation type="submission" date="2019-03" db="EMBL/GenBank/DDBJ databases">
        <title>Novel transposon Tn6433 accelerates the dissemination of tet(E) in Aeromonas from aerobic biofilm under oxytetracycline stress.</title>
        <authorList>
            <person name="Shi Y."/>
            <person name="Tian Z."/>
            <person name="Zhang Y."/>
            <person name="Zhang H."/>
            <person name="Yang M."/>
        </authorList>
    </citation>
    <scope>NUCLEOTIDE SEQUENCE [LARGE SCALE GENOMIC DNA]</scope>
    <source>
        <strain evidence="17 18">T0.1-19</strain>
    </source>
</reference>
<dbReference type="AlphaFoldDB" id="A0A6M4Y8A7"/>
<feature type="domain" description="HMA" evidence="16">
    <location>
        <begin position="137"/>
        <end position="202"/>
    </location>
</feature>
<dbReference type="NCBIfam" id="TIGR01494">
    <property type="entry name" value="ATPase_P-type"/>
    <property type="match status" value="1"/>
</dbReference>
<evidence type="ECO:0000256" key="4">
    <source>
        <dbReference type="ARBA" id="ARBA00022553"/>
    </source>
</evidence>
<comment type="subcellular location">
    <subcellularLocation>
        <location evidence="1">Cell membrane</location>
        <topology evidence="1">Multi-pass membrane protein</topology>
    </subcellularLocation>
</comment>